<reference evidence="3" key="1">
    <citation type="journal article" date="2019" name="Int. J. Syst. Evol. Microbiol.">
        <title>The Global Catalogue of Microorganisms (GCM) 10K type strain sequencing project: providing services to taxonomists for standard genome sequencing and annotation.</title>
        <authorList>
            <consortium name="The Broad Institute Genomics Platform"/>
            <consortium name="The Broad Institute Genome Sequencing Center for Infectious Disease"/>
            <person name="Wu L."/>
            <person name="Ma J."/>
        </authorList>
    </citation>
    <scope>NUCLEOTIDE SEQUENCE [LARGE SCALE GENOMIC DNA]</scope>
    <source>
        <strain evidence="3">CCUG 43111</strain>
    </source>
</reference>
<protein>
    <submittedName>
        <fullName evidence="2">DUF389 domain-containing protein</fullName>
    </submittedName>
</protein>
<feature type="transmembrane region" description="Helical" evidence="1">
    <location>
        <begin position="71"/>
        <end position="91"/>
    </location>
</feature>
<keyword evidence="1" id="KW-0472">Membrane</keyword>
<dbReference type="Proteomes" id="UP001596101">
    <property type="component" value="Unassembled WGS sequence"/>
</dbReference>
<feature type="transmembrane region" description="Helical" evidence="1">
    <location>
        <begin position="166"/>
        <end position="187"/>
    </location>
</feature>
<feature type="transmembrane region" description="Helical" evidence="1">
    <location>
        <begin position="47"/>
        <end position="65"/>
    </location>
</feature>
<keyword evidence="1" id="KW-0812">Transmembrane</keyword>
<dbReference type="InterPro" id="IPR005240">
    <property type="entry name" value="DUF389"/>
</dbReference>
<sequence length="463" mass="49857">MSTNDTETALPTAAPATLAHRFSLLHDKADDDVIDSTLRAGVELRGATPWILMFAIFVASIGLNINSPAVIIGAMLISPLMGPIVGIGYGIGIFDFALVRRSFVNLGIAAAISLAASTLYFLLTPLDEAQSELLARTTPTLWDVLIALAGGLAGIIGMTRKEKSNVIPGVAIATALMPPLCTAGYGLANGDWSMFGGAFYLFSINCVFIAASTVIVIEYLRLPHRKFVDQRVEKRVKRTLLAVVLLTALPSIYLAIQLVDNEVFGNRARQFVRQEFGTGTTHVVDTRLDPLRRQIELTLIGARMPQSAIDAIGKRLPQAGLAGASLVVHQAEDSKVDVGLLKADILADIFRDTQQGLRERDGSIVQLKQELAQEKAKHDSWRQTAADVAAEFAAQFPHCGDLLMGRALVAAPEAKPAEEVPTLSATCKTALKPAEVERAQAWLVTRTKSPGARLVLMAPPRRR</sequence>
<dbReference type="EMBL" id="JBHSMR010000013">
    <property type="protein sequence ID" value="MFC5479123.1"/>
    <property type="molecule type" value="Genomic_DNA"/>
</dbReference>
<comment type="caution">
    <text evidence="2">The sequence shown here is derived from an EMBL/GenBank/DDBJ whole genome shotgun (WGS) entry which is preliminary data.</text>
</comment>
<feature type="transmembrane region" description="Helical" evidence="1">
    <location>
        <begin position="141"/>
        <end position="159"/>
    </location>
</feature>
<evidence type="ECO:0000256" key="1">
    <source>
        <dbReference type="SAM" id="Phobius"/>
    </source>
</evidence>
<keyword evidence="1" id="KW-1133">Transmembrane helix</keyword>
<gene>
    <name evidence="2" type="ORF">ACFPQ5_13020</name>
</gene>
<accession>A0ABW0MQD0</accession>
<name>A0ABW0MQD0_9BURK</name>
<dbReference type="RefSeq" id="WP_379756050.1">
    <property type="nucleotide sequence ID" value="NZ_JBHSMR010000013.1"/>
</dbReference>
<evidence type="ECO:0000313" key="2">
    <source>
        <dbReference type="EMBL" id="MFC5479123.1"/>
    </source>
</evidence>
<organism evidence="2 3">
    <name type="scientific">Massilia suwonensis</name>
    <dbReference type="NCBI Taxonomy" id="648895"/>
    <lineage>
        <taxon>Bacteria</taxon>
        <taxon>Pseudomonadati</taxon>
        <taxon>Pseudomonadota</taxon>
        <taxon>Betaproteobacteria</taxon>
        <taxon>Burkholderiales</taxon>
        <taxon>Oxalobacteraceae</taxon>
        <taxon>Telluria group</taxon>
        <taxon>Massilia</taxon>
    </lineage>
</organism>
<dbReference type="Pfam" id="PF04087">
    <property type="entry name" value="DUF389"/>
    <property type="match status" value="1"/>
</dbReference>
<dbReference type="PANTHER" id="PTHR20992">
    <property type="entry name" value="AT15442P-RELATED"/>
    <property type="match status" value="1"/>
</dbReference>
<evidence type="ECO:0000313" key="3">
    <source>
        <dbReference type="Proteomes" id="UP001596101"/>
    </source>
</evidence>
<feature type="transmembrane region" description="Helical" evidence="1">
    <location>
        <begin position="240"/>
        <end position="259"/>
    </location>
</feature>
<feature type="transmembrane region" description="Helical" evidence="1">
    <location>
        <begin position="103"/>
        <end position="121"/>
    </location>
</feature>
<feature type="transmembrane region" description="Helical" evidence="1">
    <location>
        <begin position="199"/>
        <end position="220"/>
    </location>
</feature>
<keyword evidence="3" id="KW-1185">Reference proteome</keyword>
<proteinExistence type="predicted"/>
<dbReference type="PANTHER" id="PTHR20992:SF9">
    <property type="entry name" value="AT15442P-RELATED"/>
    <property type="match status" value="1"/>
</dbReference>